<reference evidence="1 2" key="2">
    <citation type="journal article" date="2022" name="Mol. Ecol. Resour.">
        <title>The genomes of chicory, endive, great burdock and yacon provide insights into Asteraceae paleo-polyploidization history and plant inulin production.</title>
        <authorList>
            <person name="Fan W."/>
            <person name="Wang S."/>
            <person name="Wang H."/>
            <person name="Wang A."/>
            <person name="Jiang F."/>
            <person name="Liu H."/>
            <person name="Zhao H."/>
            <person name="Xu D."/>
            <person name="Zhang Y."/>
        </authorList>
    </citation>
    <scope>NUCLEOTIDE SEQUENCE [LARGE SCALE GENOMIC DNA]</scope>
    <source>
        <strain evidence="2">cv. Yunnan</strain>
        <tissue evidence="1">Leaves</tissue>
    </source>
</reference>
<dbReference type="Proteomes" id="UP001056120">
    <property type="component" value="Linkage Group LG18"/>
</dbReference>
<sequence>MKQKWRWCWVLETEAAEAHIVTMAVAVDQIDEDDDVGGSRLKDERCEEEDRKDIADSEYEDFNYNLVQTTTKDIILKTLT</sequence>
<evidence type="ECO:0000313" key="2">
    <source>
        <dbReference type="Proteomes" id="UP001056120"/>
    </source>
</evidence>
<proteinExistence type="predicted"/>
<comment type="caution">
    <text evidence="1">The sequence shown here is derived from an EMBL/GenBank/DDBJ whole genome shotgun (WGS) entry which is preliminary data.</text>
</comment>
<reference evidence="2" key="1">
    <citation type="journal article" date="2022" name="Mol. Ecol. Resour.">
        <title>The genomes of chicory, endive, great burdock and yacon provide insights into Asteraceae palaeo-polyploidization history and plant inulin production.</title>
        <authorList>
            <person name="Fan W."/>
            <person name="Wang S."/>
            <person name="Wang H."/>
            <person name="Wang A."/>
            <person name="Jiang F."/>
            <person name="Liu H."/>
            <person name="Zhao H."/>
            <person name="Xu D."/>
            <person name="Zhang Y."/>
        </authorList>
    </citation>
    <scope>NUCLEOTIDE SEQUENCE [LARGE SCALE GENOMIC DNA]</scope>
    <source>
        <strain evidence="2">cv. Yunnan</strain>
    </source>
</reference>
<organism evidence="1 2">
    <name type="scientific">Smallanthus sonchifolius</name>
    <dbReference type="NCBI Taxonomy" id="185202"/>
    <lineage>
        <taxon>Eukaryota</taxon>
        <taxon>Viridiplantae</taxon>
        <taxon>Streptophyta</taxon>
        <taxon>Embryophyta</taxon>
        <taxon>Tracheophyta</taxon>
        <taxon>Spermatophyta</taxon>
        <taxon>Magnoliopsida</taxon>
        <taxon>eudicotyledons</taxon>
        <taxon>Gunneridae</taxon>
        <taxon>Pentapetalae</taxon>
        <taxon>asterids</taxon>
        <taxon>campanulids</taxon>
        <taxon>Asterales</taxon>
        <taxon>Asteraceae</taxon>
        <taxon>Asteroideae</taxon>
        <taxon>Heliantheae alliance</taxon>
        <taxon>Millerieae</taxon>
        <taxon>Smallanthus</taxon>
    </lineage>
</organism>
<keyword evidence="2" id="KW-1185">Reference proteome</keyword>
<dbReference type="EMBL" id="CM042035">
    <property type="protein sequence ID" value="KAI3754344.1"/>
    <property type="molecule type" value="Genomic_DNA"/>
</dbReference>
<evidence type="ECO:0000313" key="1">
    <source>
        <dbReference type="EMBL" id="KAI3754344.1"/>
    </source>
</evidence>
<gene>
    <name evidence="1" type="ORF">L1987_54126</name>
</gene>
<protein>
    <submittedName>
        <fullName evidence="1">Uncharacterized protein</fullName>
    </submittedName>
</protein>
<accession>A0ACB9E5T7</accession>
<name>A0ACB9E5T7_9ASTR</name>